<dbReference type="OMA" id="VENWREQ"/>
<dbReference type="GeneID" id="31359717"/>
<reference evidence="2 3" key="1">
    <citation type="journal article" date="2011" name="Genome Res.">
        <title>Phylogeny-wide analysis of social amoeba genomes highlights ancient origins for complex intercellular communication.</title>
        <authorList>
            <person name="Heidel A.J."/>
            <person name="Lawal H.M."/>
            <person name="Felder M."/>
            <person name="Schilde C."/>
            <person name="Helps N.R."/>
            <person name="Tunggal B."/>
            <person name="Rivero F."/>
            <person name="John U."/>
            <person name="Schleicher M."/>
            <person name="Eichinger L."/>
            <person name="Platzer M."/>
            <person name="Noegel A.A."/>
            <person name="Schaap P."/>
            <person name="Gloeckner G."/>
        </authorList>
    </citation>
    <scope>NUCLEOTIDE SEQUENCE [LARGE SCALE GENOMIC DNA]</scope>
    <source>
        <strain evidence="3">ATCC 26659 / Pp 5 / PN500</strain>
    </source>
</reference>
<evidence type="ECO:0000256" key="1">
    <source>
        <dbReference type="SAM" id="Phobius"/>
    </source>
</evidence>
<dbReference type="FunCoup" id="D3B6Z9">
    <property type="interactions" value="805"/>
</dbReference>
<name>D3B6Z9_HETP5</name>
<dbReference type="AlphaFoldDB" id="D3B6Z9"/>
<comment type="caution">
    <text evidence="2">The sequence shown here is derived from an EMBL/GenBank/DDBJ whole genome shotgun (WGS) entry which is preliminary data.</text>
</comment>
<dbReference type="InParanoid" id="D3B6Z9"/>
<proteinExistence type="predicted"/>
<gene>
    <name evidence="2" type="ORF">PPL_04230</name>
</gene>
<dbReference type="EMBL" id="ADBJ01000018">
    <property type="protein sequence ID" value="EFA82542.1"/>
    <property type="molecule type" value="Genomic_DNA"/>
</dbReference>
<protein>
    <submittedName>
        <fullName evidence="2">Uncharacterized protein</fullName>
    </submittedName>
</protein>
<dbReference type="RefSeq" id="XP_020434659.1">
    <property type="nucleotide sequence ID" value="XM_020575139.1"/>
</dbReference>
<keyword evidence="1" id="KW-1133">Transmembrane helix</keyword>
<keyword evidence="3" id="KW-1185">Reference proteome</keyword>
<keyword evidence="1" id="KW-0812">Transmembrane</keyword>
<keyword evidence="1" id="KW-0472">Membrane</keyword>
<feature type="transmembrane region" description="Helical" evidence="1">
    <location>
        <begin position="208"/>
        <end position="236"/>
    </location>
</feature>
<dbReference type="Proteomes" id="UP000001396">
    <property type="component" value="Unassembled WGS sequence"/>
</dbReference>
<evidence type="ECO:0000313" key="2">
    <source>
        <dbReference type="EMBL" id="EFA82542.1"/>
    </source>
</evidence>
<organism evidence="2 3">
    <name type="scientific">Heterostelium pallidum (strain ATCC 26659 / Pp 5 / PN500)</name>
    <name type="common">Cellular slime mold</name>
    <name type="synonym">Polysphondylium pallidum</name>
    <dbReference type="NCBI Taxonomy" id="670386"/>
    <lineage>
        <taxon>Eukaryota</taxon>
        <taxon>Amoebozoa</taxon>
        <taxon>Evosea</taxon>
        <taxon>Eumycetozoa</taxon>
        <taxon>Dictyostelia</taxon>
        <taxon>Acytosteliales</taxon>
        <taxon>Acytosteliaceae</taxon>
        <taxon>Heterostelium</taxon>
    </lineage>
</organism>
<accession>D3B6Z9</accession>
<sequence>MDDDAIDRLVAESMREIQSKIDSLSEQNQFHNSIALWREERDKMRSIFNQFCLSPSKSLFLAWWRTSIEDIRRALVLASIEELEEIPEYSNLSDSLCVEIKDTESLIRVTGDSDKFTTLFNHLANSRENDRGVFQGQDDMIKIYGASLKDPQIAIECLLVMRSYLLLNFVVNIILVFETEANEYVEVETINNNTTKCHNNNIKLLSAFIYLCLPSSIPALININIILIVNIIIFGCKVYKSNRVYMF</sequence>
<evidence type="ECO:0000313" key="3">
    <source>
        <dbReference type="Proteomes" id="UP000001396"/>
    </source>
</evidence>